<dbReference type="AlphaFoldDB" id="A0A1H4L0K5"/>
<dbReference type="PROSITE" id="PS50977">
    <property type="entry name" value="HTH_TETR_2"/>
    <property type="match status" value="1"/>
</dbReference>
<proteinExistence type="predicted"/>
<dbReference type="InterPro" id="IPR001647">
    <property type="entry name" value="HTH_TetR"/>
</dbReference>
<gene>
    <name evidence="4" type="ORF">SAMN04490239_1020</name>
</gene>
<sequence length="196" mass="22295">MKKAATRLALATAVLRHLTDPGRESATVETIAAEVGVSPRTFHNYFTCKEDALIYLIDVMHHHVAEVIRARPADESLRDAVEHALIEVACATEATPRQVATLIQLIECGQPLMQRKRRGDVAEPHERFEEVLAQRGHRVGLYERLVLSNALATLRVALQMWSEGRSPVNDLREYLRTAFRMQQMSMLSSRVQQWRE</sequence>
<dbReference type="Proteomes" id="UP000183561">
    <property type="component" value="Unassembled WGS sequence"/>
</dbReference>
<dbReference type="InterPro" id="IPR009057">
    <property type="entry name" value="Homeodomain-like_sf"/>
</dbReference>
<dbReference type="EMBL" id="FNSV01000005">
    <property type="protein sequence ID" value="SEB64300.1"/>
    <property type="molecule type" value="Genomic_DNA"/>
</dbReference>
<evidence type="ECO:0000256" key="2">
    <source>
        <dbReference type="PROSITE-ProRule" id="PRU00335"/>
    </source>
</evidence>
<dbReference type="Gene3D" id="1.10.357.10">
    <property type="entry name" value="Tetracycline Repressor, domain 2"/>
    <property type="match status" value="1"/>
</dbReference>
<dbReference type="Pfam" id="PF00440">
    <property type="entry name" value="TetR_N"/>
    <property type="match status" value="1"/>
</dbReference>
<feature type="domain" description="HTH tetR-type" evidence="3">
    <location>
        <begin position="4"/>
        <end position="64"/>
    </location>
</feature>
<evidence type="ECO:0000313" key="4">
    <source>
        <dbReference type="EMBL" id="SEB64300.1"/>
    </source>
</evidence>
<accession>A0A1H4L0K5</accession>
<reference evidence="5" key="1">
    <citation type="submission" date="2016-10" db="EMBL/GenBank/DDBJ databases">
        <authorList>
            <person name="Varghese N."/>
            <person name="Submissions S."/>
        </authorList>
    </citation>
    <scope>NUCLEOTIDE SEQUENCE [LARGE SCALE GENOMIC DNA]</scope>
    <source>
        <strain evidence="5">DSM 44498</strain>
    </source>
</reference>
<keyword evidence="1 2" id="KW-0238">DNA-binding</keyword>
<keyword evidence="5" id="KW-1185">Reference proteome</keyword>
<dbReference type="SUPFAM" id="SSF46689">
    <property type="entry name" value="Homeodomain-like"/>
    <property type="match status" value="1"/>
</dbReference>
<dbReference type="GO" id="GO:0003677">
    <property type="term" value="F:DNA binding"/>
    <property type="evidence" value="ECO:0007669"/>
    <property type="project" value="UniProtKB-UniRule"/>
</dbReference>
<feature type="DNA-binding region" description="H-T-H motif" evidence="2">
    <location>
        <begin position="27"/>
        <end position="46"/>
    </location>
</feature>
<evidence type="ECO:0000259" key="3">
    <source>
        <dbReference type="PROSITE" id="PS50977"/>
    </source>
</evidence>
<evidence type="ECO:0000313" key="5">
    <source>
        <dbReference type="Proteomes" id="UP000183561"/>
    </source>
</evidence>
<protein>
    <submittedName>
        <fullName evidence="4">DNA-binding transcriptional regulator, AcrR family</fullName>
    </submittedName>
</protein>
<dbReference type="RefSeq" id="WP_072946466.1">
    <property type="nucleotide sequence ID" value="NZ_FNSV01000005.1"/>
</dbReference>
<name>A0A1H4L0K5_9NOCA</name>
<evidence type="ECO:0000256" key="1">
    <source>
        <dbReference type="ARBA" id="ARBA00023125"/>
    </source>
</evidence>
<organism evidence="4 5">
    <name type="scientific">Rhodococcus koreensis</name>
    <dbReference type="NCBI Taxonomy" id="99653"/>
    <lineage>
        <taxon>Bacteria</taxon>
        <taxon>Bacillati</taxon>
        <taxon>Actinomycetota</taxon>
        <taxon>Actinomycetes</taxon>
        <taxon>Mycobacteriales</taxon>
        <taxon>Nocardiaceae</taxon>
        <taxon>Rhodococcus</taxon>
    </lineage>
</organism>